<reference evidence="3" key="1">
    <citation type="journal article" date="2023" name="PhytoFront">
        <title>Draft Genome Resources of Seven Strains of Tilletia horrida, Causal Agent of Kernel Smut of Rice.</title>
        <authorList>
            <person name="Khanal S."/>
            <person name="Antony Babu S."/>
            <person name="Zhou X.G."/>
        </authorList>
    </citation>
    <scope>NUCLEOTIDE SEQUENCE</scope>
    <source>
        <strain evidence="3">TX3</strain>
    </source>
</reference>
<evidence type="ECO:0000313" key="4">
    <source>
        <dbReference type="Proteomes" id="UP001176521"/>
    </source>
</evidence>
<organism evidence="3 4">
    <name type="scientific">Tilletia horrida</name>
    <dbReference type="NCBI Taxonomy" id="155126"/>
    <lineage>
        <taxon>Eukaryota</taxon>
        <taxon>Fungi</taxon>
        <taxon>Dikarya</taxon>
        <taxon>Basidiomycota</taxon>
        <taxon>Ustilaginomycotina</taxon>
        <taxon>Exobasidiomycetes</taxon>
        <taxon>Tilletiales</taxon>
        <taxon>Tilletiaceae</taxon>
        <taxon>Tilletia</taxon>
    </lineage>
</organism>
<accession>A0AAN6GF42</accession>
<evidence type="ECO:0000313" key="3">
    <source>
        <dbReference type="EMBL" id="KAK0534647.1"/>
    </source>
</evidence>
<evidence type="ECO:0000256" key="1">
    <source>
        <dbReference type="SAM" id="MobiDB-lite"/>
    </source>
</evidence>
<feature type="signal peptide" evidence="2">
    <location>
        <begin position="1"/>
        <end position="23"/>
    </location>
</feature>
<comment type="caution">
    <text evidence="3">The sequence shown here is derived from an EMBL/GenBank/DDBJ whole genome shotgun (WGS) entry which is preliminary data.</text>
</comment>
<sequence length="175" mass="17514">MIGSTRVLLIVGALVALSNHADARPATAQLERRALAVRDDCCPLGSECYTDTRTGDTTCVATYLDYGSDSGSGSGTTDNGVTQTTTITKTKTVTTAVTATATVTMTLPSTTTTSSSTRPISGSSSTISKSTTTSTSSSMTTTMKGAAAPGVVPHSGAATSLAAFVVAVFAGTLVL</sequence>
<dbReference type="Proteomes" id="UP001176521">
    <property type="component" value="Unassembled WGS sequence"/>
</dbReference>
<dbReference type="EMBL" id="JAPDMQ010000112">
    <property type="protein sequence ID" value="KAK0534647.1"/>
    <property type="molecule type" value="Genomic_DNA"/>
</dbReference>
<gene>
    <name evidence="3" type="ORF">OC842_002577</name>
</gene>
<proteinExistence type="predicted"/>
<keyword evidence="4" id="KW-1185">Reference proteome</keyword>
<evidence type="ECO:0008006" key="5">
    <source>
        <dbReference type="Google" id="ProtNLM"/>
    </source>
</evidence>
<protein>
    <recommendedName>
        <fullName evidence="5">Extracellular membrane protein CFEM domain-containing protein</fullName>
    </recommendedName>
</protein>
<keyword evidence="2" id="KW-0732">Signal</keyword>
<dbReference type="AlphaFoldDB" id="A0AAN6GF42"/>
<name>A0AAN6GF42_9BASI</name>
<feature type="chain" id="PRO_5042886533" description="Extracellular membrane protein CFEM domain-containing protein" evidence="2">
    <location>
        <begin position="24"/>
        <end position="175"/>
    </location>
</feature>
<evidence type="ECO:0000256" key="2">
    <source>
        <dbReference type="SAM" id="SignalP"/>
    </source>
</evidence>
<feature type="region of interest" description="Disordered" evidence="1">
    <location>
        <begin position="109"/>
        <end position="141"/>
    </location>
</feature>